<evidence type="ECO:0000313" key="2">
    <source>
        <dbReference type="Proteomes" id="UP000637774"/>
    </source>
</evidence>
<reference evidence="2" key="1">
    <citation type="journal article" date="2019" name="Int. J. Syst. Evol. Microbiol.">
        <title>The Global Catalogue of Microorganisms (GCM) 10K type strain sequencing project: providing services to taxonomists for standard genome sequencing and annotation.</title>
        <authorList>
            <consortium name="The Broad Institute Genomics Platform"/>
            <consortium name="The Broad Institute Genome Sequencing Center for Infectious Disease"/>
            <person name="Wu L."/>
            <person name="Ma J."/>
        </authorList>
    </citation>
    <scope>NUCLEOTIDE SEQUENCE [LARGE SCALE GENOMIC DNA]</scope>
    <source>
        <strain evidence="2">CGMCC 1.14966</strain>
    </source>
</reference>
<name>A0ABQ2A9B7_9BACT</name>
<dbReference type="Proteomes" id="UP000637774">
    <property type="component" value="Unassembled WGS sequence"/>
</dbReference>
<keyword evidence="2" id="KW-1185">Reference proteome</keyword>
<evidence type="ECO:0000313" key="1">
    <source>
        <dbReference type="EMBL" id="GGH86347.1"/>
    </source>
</evidence>
<comment type="caution">
    <text evidence="1">The sequence shown here is derived from an EMBL/GenBank/DDBJ whole genome shotgun (WGS) entry which is preliminary data.</text>
</comment>
<gene>
    <name evidence="1" type="ORF">GCM10011495_22710</name>
</gene>
<organism evidence="1 2">
    <name type="scientific">Hymenobacter frigidus</name>
    <dbReference type="NCBI Taxonomy" id="1524095"/>
    <lineage>
        <taxon>Bacteria</taxon>
        <taxon>Pseudomonadati</taxon>
        <taxon>Bacteroidota</taxon>
        <taxon>Cytophagia</taxon>
        <taxon>Cytophagales</taxon>
        <taxon>Hymenobacteraceae</taxon>
        <taxon>Hymenobacter</taxon>
    </lineage>
</organism>
<protein>
    <submittedName>
        <fullName evidence="1">Uncharacterized protein</fullName>
    </submittedName>
</protein>
<proteinExistence type="predicted"/>
<accession>A0ABQ2A9B7</accession>
<dbReference type="EMBL" id="BMGY01000019">
    <property type="protein sequence ID" value="GGH86347.1"/>
    <property type="molecule type" value="Genomic_DNA"/>
</dbReference>
<dbReference type="RefSeq" id="WP_188562188.1">
    <property type="nucleotide sequence ID" value="NZ_BMGY01000019.1"/>
</dbReference>
<sequence>MSVASANQSLVRRDAVSWGVVVNPTAQNVPVVCPPVLQAGGYNISDEWMMYSTAFNGAGGTSNPGGQLYDRLGDHNDYTGV</sequence>